<gene>
    <name evidence="1" type="ORF">I7278_00725</name>
</gene>
<dbReference type="AlphaFoldDB" id="A0A8H9JVW2"/>
<evidence type="ECO:0000313" key="1">
    <source>
        <dbReference type="EMBL" id="HAS6675326.1"/>
    </source>
</evidence>
<name>A0A8H9JVW2_VIBPH</name>
<dbReference type="SUPFAM" id="SSF69279">
    <property type="entry name" value="Phage tail proteins"/>
    <property type="match status" value="1"/>
</dbReference>
<accession>A0A8H9JVW2</accession>
<dbReference type="RefSeq" id="WP_025818823.1">
    <property type="nucleotide sequence ID" value="NZ_CP060088.1"/>
</dbReference>
<reference evidence="1" key="2">
    <citation type="submission" date="2019-12" db="EMBL/GenBank/DDBJ databases">
        <authorList>
            <consortium name="NCBI Pathogen Detection Project"/>
        </authorList>
    </citation>
    <scope>NUCLEOTIDE SEQUENCE</scope>
    <source>
        <strain evidence="1">1930</strain>
    </source>
</reference>
<dbReference type="EMBL" id="DACQKT010000001">
    <property type="protein sequence ID" value="HAS6675326.1"/>
    <property type="molecule type" value="Genomic_DNA"/>
</dbReference>
<protein>
    <submittedName>
        <fullName evidence="1">Uncharacterized protein</fullName>
    </submittedName>
</protein>
<organism evidence="1">
    <name type="scientific">Vibrio parahaemolyticus</name>
    <dbReference type="NCBI Taxonomy" id="670"/>
    <lineage>
        <taxon>Bacteria</taxon>
        <taxon>Pseudomonadati</taxon>
        <taxon>Pseudomonadota</taxon>
        <taxon>Gammaproteobacteria</taxon>
        <taxon>Vibrionales</taxon>
        <taxon>Vibrionaceae</taxon>
        <taxon>Vibrio</taxon>
    </lineage>
</organism>
<comment type="caution">
    <text evidence="1">The sequence shown here is derived from an EMBL/GenBank/DDBJ whole genome shotgun (WGS) entry which is preliminary data.</text>
</comment>
<proteinExistence type="predicted"/>
<dbReference type="Proteomes" id="UP000856022">
    <property type="component" value="Unassembled WGS sequence"/>
</dbReference>
<sequence>MGRIAGSLIKPFAIVKWAGKEISQELSDYVSALTYTDVLDSKKVGTDTVSMTLVNHDGRFYDAWFPEKGDTLECGIGWFDDDGKRNAWMWGKFTIDEIRFSLNPDKVSVGANAKPATRGKIDNETCEVYEQTSFVTLAEDIAKEVGVSILIAPNARDVAYTRVQQRDESKMAMMGRLADENSIPMAFKGNQLVVGELNTSTLTLDIRNRDIVVNGSFPVSDRTKSDGIIVQFYDVINNTAGEYKTGNTSDGAKIKRLTPDGVTSMEEAKSYADNYVATGSGKSKQMATGRLTLVNATVTTADTINLTNAGKLPDKWKPTAVSTSLTSSGWTSTVTIQRRA</sequence>
<reference evidence="1" key="1">
    <citation type="journal article" date="2018" name="Genome Biol.">
        <title>SKESA: strategic k-mer extension for scrupulous assemblies.</title>
        <authorList>
            <person name="Souvorov A."/>
            <person name="Agarwala R."/>
            <person name="Lipman D.J."/>
        </authorList>
    </citation>
    <scope>NUCLEOTIDE SEQUENCE</scope>
    <source>
        <strain evidence="1">1930</strain>
    </source>
</reference>